<gene>
    <name evidence="1" type="ORF">ERS137959_04510</name>
</gene>
<evidence type="ECO:0008006" key="3">
    <source>
        <dbReference type="Google" id="ProtNLM"/>
    </source>
</evidence>
<accession>A0ABM9SIW2</accession>
<dbReference type="Proteomes" id="UP000041601">
    <property type="component" value="Unassembled WGS sequence"/>
</dbReference>
<keyword evidence="2" id="KW-1185">Reference proteome</keyword>
<dbReference type="Pfam" id="PF15969">
    <property type="entry name" value="RexA"/>
    <property type="match status" value="1"/>
</dbReference>
<comment type="caution">
    <text evidence="1">The sequence shown here is derived from an EMBL/GenBank/DDBJ whole genome shotgun (WGS) entry which is preliminary data.</text>
</comment>
<reference evidence="1 2" key="1">
    <citation type="submission" date="2015-03" db="EMBL/GenBank/DDBJ databases">
        <authorList>
            <consortium name="Pathogen Informatics"/>
            <person name="Murphy D."/>
        </authorList>
    </citation>
    <scope>NUCLEOTIDE SEQUENCE [LARGE SCALE GENOMIC DNA]</scope>
    <source>
        <strain evidence="1 2">IP05342</strain>
    </source>
</reference>
<proteinExistence type="predicted"/>
<name>A0ABM9SIW2_YEREN</name>
<dbReference type="EMBL" id="CPXJ01000103">
    <property type="protein sequence ID" value="CNE71659.1"/>
    <property type="molecule type" value="Genomic_DNA"/>
</dbReference>
<protein>
    <recommendedName>
        <fullName evidence="3">Protein rexA</fullName>
    </recommendedName>
</protein>
<evidence type="ECO:0000313" key="2">
    <source>
        <dbReference type="Proteomes" id="UP000041601"/>
    </source>
</evidence>
<dbReference type="RefSeq" id="WP_050128085.1">
    <property type="nucleotide sequence ID" value="NZ_CGGL01000125.1"/>
</dbReference>
<sequence length="281" mass="32336">MKVNFYAVYAEDAKTKKKHPVNLMDIFQNKIIKKKNHAQEIDDYFVFAHHIHGECFLITKTNDSQLVQRINKKTLSIDEIKNVLNNDESLCYPSFLLIKDNVIGFANTLYGPRTKDLNTYISSKGELDHGRKLIIEALMRDVTKTEALDMEFIGRTTLRIESGSSMLSTVLRAIGVETIEEELLSGIEITIKPKRMRNISEMSKEVIRKSDDNHNDIHLKGKELAADILTDFYLSEKGHLSANLYKSSSEEIAEEMESCFIRMKPYILKSYKDNFENEISE</sequence>
<organism evidence="1 2">
    <name type="scientific">Yersinia enterocolitica</name>
    <dbReference type="NCBI Taxonomy" id="630"/>
    <lineage>
        <taxon>Bacteria</taxon>
        <taxon>Pseudomonadati</taxon>
        <taxon>Pseudomonadota</taxon>
        <taxon>Gammaproteobacteria</taxon>
        <taxon>Enterobacterales</taxon>
        <taxon>Yersiniaceae</taxon>
        <taxon>Yersinia</taxon>
    </lineage>
</organism>
<dbReference type="InterPro" id="IPR031894">
    <property type="entry name" value="RexA"/>
</dbReference>
<evidence type="ECO:0000313" key="1">
    <source>
        <dbReference type="EMBL" id="CNE71659.1"/>
    </source>
</evidence>